<evidence type="ECO:0000313" key="2">
    <source>
        <dbReference type="Proteomes" id="UP000552883"/>
    </source>
</evidence>
<comment type="caution">
    <text evidence="1">The sequence shown here is derived from an EMBL/GenBank/DDBJ whole genome shotgun (WGS) entry which is preliminary data.</text>
</comment>
<proteinExistence type="predicted"/>
<reference evidence="1 2" key="1">
    <citation type="submission" date="2020-08" db="EMBL/GenBank/DDBJ databases">
        <title>Sequencing the genomes of 1000 actinobacteria strains.</title>
        <authorList>
            <person name="Klenk H.-P."/>
        </authorList>
    </citation>
    <scope>NUCLEOTIDE SEQUENCE [LARGE SCALE GENOMIC DNA]</scope>
    <source>
        <strain evidence="1 2">DSM 23889</strain>
    </source>
</reference>
<accession>A0A840XM00</accession>
<protein>
    <submittedName>
        <fullName evidence="1">Uncharacterized protein</fullName>
    </submittedName>
</protein>
<dbReference type="Proteomes" id="UP000552883">
    <property type="component" value="Unassembled WGS sequence"/>
</dbReference>
<evidence type="ECO:0000313" key="1">
    <source>
        <dbReference type="EMBL" id="MBB5617638.1"/>
    </source>
</evidence>
<dbReference type="RefSeq" id="WP_165879080.1">
    <property type="nucleotide sequence ID" value="NZ_VJWZ02000043.1"/>
</dbReference>
<dbReference type="EMBL" id="JACHBS010000001">
    <property type="protein sequence ID" value="MBB5617638.1"/>
    <property type="molecule type" value="Genomic_DNA"/>
</dbReference>
<keyword evidence="2" id="KW-1185">Reference proteome</keyword>
<name>A0A840XM00_9MICO</name>
<dbReference type="AlphaFoldDB" id="A0A840XM00"/>
<organism evidence="1 2">
    <name type="scientific">Microcella frigidaquae</name>
    <dbReference type="NCBI Taxonomy" id="424758"/>
    <lineage>
        <taxon>Bacteria</taxon>
        <taxon>Bacillati</taxon>
        <taxon>Actinomycetota</taxon>
        <taxon>Actinomycetes</taxon>
        <taxon>Micrococcales</taxon>
        <taxon>Microbacteriaceae</taxon>
        <taxon>Microcella</taxon>
    </lineage>
</organism>
<gene>
    <name evidence="1" type="ORF">BJ959_001134</name>
</gene>
<sequence length="200" mass="21390">MRATPLALECVMVAWSSMVRGLGLVTGFTLIVTLAVMPGTEDVAAAAPETVPELDLDVALPALESTPAEAVTPTIPEGDFSLDRAPEAFDLPFRSFNRPMLLDLEKIDLESLEVISRDQFTTTYDGPSGASIVSIGEVPQNVEVEGEWVPIDETLQKTETGWESELHPLTPEVASFSNGQGHVPLSGGLSFPRDDQLAAV</sequence>